<dbReference type="EMBL" id="CASHTH010002997">
    <property type="protein sequence ID" value="CAI8038525.1"/>
    <property type="molecule type" value="Genomic_DNA"/>
</dbReference>
<name>A0AA35SYN3_GEOBA</name>
<keyword evidence="9 13" id="KW-0472">Membrane</keyword>
<comment type="caution">
    <text evidence="14">The sequence shown here is derived from an EMBL/GenBank/DDBJ whole genome shotgun (WGS) entry which is preliminary data.</text>
</comment>
<dbReference type="Pfam" id="PF04790">
    <property type="entry name" value="Sarcoglycan_1"/>
    <property type="match status" value="2"/>
</dbReference>
<evidence type="ECO:0000313" key="15">
    <source>
        <dbReference type="Proteomes" id="UP001174909"/>
    </source>
</evidence>
<evidence type="ECO:0000313" key="14">
    <source>
        <dbReference type="EMBL" id="CAI8038525.1"/>
    </source>
</evidence>
<keyword evidence="10" id="KW-1015">Disulfide bond</keyword>
<keyword evidence="12" id="KW-0206">Cytoskeleton</keyword>
<keyword evidence="7" id="KW-0735">Signal-anchor</keyword>
<evidence type="ECO:0000256" key="12">
    <source>
        <dbReference type="ARBA" id="ARBA00023212"/>
    </source>
</evidence>
<evidence type="ECO:0000256" key="8">
    <source>
        <dbReference type="ARBA" id="ARBA00022989"/>
    </source>
</evidence>
<comment type="similarity">
    <text evidence="3">Belongs to the sarcoglycan beta/delta/gamma/zeta family.</text>
</comment>
<dbReference type="AlphaFoldDB" id="A0AA35SYN3"/>
<keyword evidence="15" id="KW-1185">Reference proteome</keyword>
<comment type="subcellular location">
    <subcellularLocation>
        <location evidence="2">Cell membrane</location>
        <location evidence="2">Sarcolemma</location>
        <topology evidence="2">Single-pass type II membrane protein</topology>
    </subcellularLocation>
    <subcellularLocation>
        <location evidence="1">Cytoplasm</location>
        <location evidence="1">Cytoskeleton</location>
    </subcellularLocation>
</comment>
<evidence type="ECO:0000256" key="11">
    <source>
        <dbReference type="ARBA" id="ARBA00023180"/>
    </source>
</evidence>
<evidence type="ECO:0000256" key="2">
    <source>
        <dbReference type="ARBA" id="ARBA00004274"/>
    </source>
</evidence>
<proteinExistence type="inferred from homology"/>
<accession>A0AA35SYN3</accession>
<organism evidence="14 15">
    <name type="scientific">Geodia barretti</name>
    <name type="common">Barrett's horny sponge</name>
    <dbReference type="NCBI Taxonomy" id="519541"/>
    <lineage>
        <taxon>Eukaryota</taxon>
        <taxon>Metazoa</taxon>
        <taxon>Porifera</taxon>
        <taxon>Demospongiae</taxon>
        <taxon>Heteroscleromorpha</taxon>
        <taxon>Tetractinellida</taxon>
        <taxon>Astrophorina</taxon>
        <taxon>Geodiidae</taxon>
        <taxon>Geodia</taxon>
    </lineage>
</organism>
<dbReference type="InterPro" id="IPR039972">
    <property type="entry name" value="Sarcoglycan_gamma/delta/zeta"/>
</dbReference>
<feature type="transmembrane region" description="Helical" evidence="13">
    <location>
        <begin position="42"/>
        <end position="66"/>
    </location>
</feature>
<keyword evidence="4" id="KW-1003">Cell membrane</keyword>
<dbReference type="GO" id="GO:0005856">
    <property type="term" value="C:cytoskeleton"/>
    <property type="evidence" value="ECO:0007669"/>
    <property type="project" value="UniProtKB-SubCell"/>
</dbReference>
<evidence type="ECO:0000256" key="6">
    <source>
        <dbReference type="ARBA" id="ARBA00022692"/>
    </source>
</evidence>
<dbReference type="GO" id="GO:0016012">
    <property type="term" value="C:sarcoglycan complex"/>
    <property type="evidence" value="ECO:0007669"/>
    <property type="project" value="InterPro"/>
</dbReference>
<keyword evidence="6 13" id="KW-0812">Transmembrane</keyword>
<evidence type="ECO:0000256" key="13">
    <source>
        <dbReference type="SAM" id="Phobius"/>
    </source>
</evidence>
<protein>
    <submittedName>
        <fullName evidence="14">Zeta-sarcoglycan</fullName>
    </submittedName>
</protein>
<evidence type="ECO:0000256" key="4">
    <source>
        <dbReference type="ARBA" id="ARBA00022475"/>
    </source>
</evidence>
<gene>
    <name evidence="14" type="ORF">GBAR_LOCUS21479</name>
</gene>
<sequence>MAAELEEMEMEMVAGVAEGPEEEIADGFNPATPGIYGWKKRCLYFSLLLMLVLILVNLGLTLWIVFVLDFNVVGGPLGLTVEAGVQTSSVRALPGRDLTLEARGGRLEMVGGDGGLKIEGGFTGGSEGVEISSNADMSLASSTGSIVLSSSSILLNNLPITDTSTSDTVMEVCACSSGKLYLAPALSPQGCQDDNGICSS</sequence>
<evidence type="ECO:0000256" key="9">
    <source>
        <dbReference type="ARBA" id="ARBA00023136"/>
    </source>
</evidence>
<keyword evidence="11" id="KW-0325">Glycoprotein</keyword>
<dbReference type="InterPro" id="IPR006875">
    <property type="entry name" value="Sarcoglycan"/>
</dbReference>
<dbReference type="Proteomes" id="UP001174909">
    <property type="component" value="Unassembled WGS sequence"/>
</dbReference>
<keyword evidence="5" id="KW-0963">Cytoplasm</keyword>
<dbReference type="PANTHER" id="PTHR12939:SF10">
    <property type="entry name" value="EG:4F1.1 PROTEIN"/>
    <property type="match status" value="1"/>
</dbReference>
<reference evidence="14" key="1">
    <citation type="submission" date="2023-03" db="EMBL/GenBank/DDBJ databases">
        <authorList>
            <person name="Steffen K."/>
            <person name="Cardenas P."/>
        </authorList>
    </citation>
    <scope>NUCLEOTIDE SEQUENCE</scope>
</reference>
<dbReference type="PANTHER" id="PTHR12939">
    <property type="entry name" value="SARCOGLYCAN"/>
    <property type="match status" value="1"/>
</dbReference>
<evidence type="ECO:0000256" key="3">
    <source>
        <dbReference type="ARBA" id="ARBA00007574"/>
    </source>
</evidence>
<evidence type="ECO:0000256" key="5">
    <source>
        <dbReference type="ARBA" id="ARBA00022490"/>
    </source>
</evidence>
<evidence type="ECO:0000256" key="1">
    <source>
        <dbReference type="ARBA" id="ARBA00004245"/>
    </source>
</evidence>
<evidence type="ECO:0000256" key="7">
    <source>
        <dbReference type="ARBA" id="ARBA00022968"/>
    </source>
</evidence>
<keyword evidence="8 13" id="KW-1133">Transmembrane helix</keyword>
<evidence type="ECO:0000256" key="10">
    <source>
        <dbReference type="ARBA" id="ARBA00023157"/>
    </source>
</evidence>